<reference evidence="2" key="4">
    <citation type="journal article" date="2015" name="G3 (Bethesda)">
        <title>Genome sequences of three phytopathogenic species of the Magnaporthaceae family of fungi.</title>
        <authorList>
            <person name="Okagaki L.H."/>
            <person name="Nunes C.C."/>
            <person name="Sailsbery J."/>
            <person name="Clay B."/>
            <person name="Brown D."/>
            <person name="John T."/>
            <person name="Oh Y."/>
            <person name="Young N."/>
            <person name="Fitzgerald M."/>
            <person name="Haas B.J."/>
            <person name="Zeng Q."/>
            <person name="Young S."/>
            <person name="Adiconis X."/>
            <person name="Fan L."/>
            <person name="Levin J.Z."/>
            <person name="Mitchell T.K."/>
            <person name="Okubara P.A."/>
            <person name="Farman M.L."/>
            <person name="Kohn L.M."/>
            <person name="Birren B."/>
            <person name="Ma L.-J."/>
            <person name="Dean R.A."/>
        </authorList>
    </citation>
    <scope>NUCLEOTIDE SEQUENCE</scope>
    <source>
        <strain evidence="2">ATCC 64411 / 73-15</strain>
    </source>
</reference>
<reference evidence="3" key="1">
    <citation type="submission" date="2010-05" db="EMBL/GenBank/DDBJ databases">
        <title>The genome sequence of Magnaporthe poae strain ATCC 64411.</title>
        <authorList>
            <person name="Ma L.-J."/>
            <person name="Dead R."/>
            <person name="Young S."/>
            <person name="Zeng Q."/>
            <person name="Koehrsen M."/>
            <person name="Alvarado L."/>
            <person name="Berlin A."/>
            <person name="Chapman S.B."/>
            <person name="Chen Z."/>
            <person name="Freedman E."/>
            <person name="Gellesch M."/>
            <person name="Goldberg J."/>
            <person name="Griggs A."/>
            <person name="Gujja S."/>
            <person name="Heilman E.R."/>
            <person name="Heiman D."/>
            <person name="Hepburn T."/>
            <person name="Howarth C."/>
            <person name="Jen D."/>
            <person name="Larson L."/>
            <person name="Mehta T."/>
            <person name="Neiman D."/>
            <person name="Pearson M."/>
            <person name="Roberts A."/>
            <person name="Saif S."/>
            <person name="Shea T."/>
            <person name="Shenoy N."/>
            <person name="Sisk P."/>
            <person name="Stolte C."/>
            <person name="Sykes S."/>
            <person name="Walk T."/>
            <person name="White J."/>
            <person name="Yandava C."/>
            <person name="Haas B."/>
            <person name="Nusbaum C."/>
            <person name="Birren B."/>
        </authorList>
    </citation>
    <scope>NUCLEOTIDE SEQUENCE [LARGE SCALE GENOMIC DNA]</scope>
    <source>
        <strain evidence="3">ATCC 64411 / 73-15</strain>
    </source>
</reference>
<organism evidence="2 3">
    <name type="scientific">Magnaporthiopsis poae (strain ATCC 64411 / 73-15)</name>
    <name type="common">Kentucky bluegrass fungus</name>
    <name type="synonym">Magnaporthe poae</name>
    <dbReference type="NCBI Taxonomy" id="644358"/>
    <lineage>
        <taxon>Eukaryota</taxon>
        <taxon>Fungi</taxon>
        <taxon>Dikarya</taxon>
        <taxon>Ascomycota</taxon>
        <taxon>Pezizomycotina</taxon>
        <taxon>Sordariomycetes</taxon>
        <taxon>Sordariomycetidae</taxon>
        <taxon>Magnaporthales</taxon>
        <taxon>Magnaporthaceae</taxon>
        <taxon>Magnaporthiopsis</taxon>
    </lineage>
</organism>
<reference evidence="2" key="5">
    <citation type="submission" date="2015-06" db="UniProtKB">
        <authorList>
            <consortium name="EnsemblFungi"/>
        </authorList>
    </citation>
    <scope>IDENTIFICATION</scope>
    <source>
        <strain evidence="2">ATCC 64411</strain>
    </source>
</reference>
<reference evidence="1" key="3">
    <citation type="submission" date="2011-03" db="EMBL/GenBank/DDBJ databases">
        <title>Annotation of Magnaporthe poae ATCC 64411.</title>
        <authorList>
            <person name="Ma L.-J."/>
            <person name="Dead R."/>
            <person name="Young S.K."/>
            <person name="Zeng Q."/>
            <person name="Gargeya S."/>
            <person name="Fitzgerald M."/>
            <person name="Haas B."/>
            <person name="Abouelleil A."/>
            <person name="Alvarado L."/>
            <person name="Arachchi H.M."/>
            <person name="Berlin A."/>
            <person name="Brown A."/>
            <person name="Chapman S.B."/>
            <person name="Chen Z."/>
            <person name="Dunbar C."/>
            <person name="Freedman E."/>
            <person name="Gearin G."/>
            <person name="Gellesch M."/>
            <person name="Goldberg J."/>
            <person name="Griggs A."/>
            <person name="Gujja S."/>
            <person name="Heiman D."/>
            <person name="Howarth C."/>
            <person name="Larson L."/>
            <person name="Lui A."/>
            <person name="MacDonald P.J.P."/>
            <person name="Mehta T."/>
            <person name="Montmayeur A."/>
            <person name="Murphy C."/>
            <person name="Neiman D."/>
            <person name="Pearson M."/>
            <person name="Priest M."/>
            <person name="Roberts A."/>
            <person name="Saif S."/>
            <person name="Shea T."/>
            <person name="Shenoy N."/>
            <person name="Sisk P."/>
            <person name="Stolte C."/>
            <person name="Sykes S."/>
            <person name="Yandava C."/>
            <person name="Wortman J."/>
            <person name="Nusbaum C."/>
            <person name="Birren B."/>
        </authorList>
    </citation>
    <scope>NUCLEOTIDE SEQUENCE</scope>
    <source>
        <strain evidence="1">ATCC 64411</strain>
    </source>
</reference>
<evidence type="ECO:0000313" key="3">
    <source>
        <dbReference type="Proteomes" id="UP000011715"/>
    </source>
</evidence>
<proteinExistence type="predicted"/>
<dbReference type="EMBL" id="GL876989">
    <property type="protein sequence ID" value="KLU92779.1"/>
    <property type="molecule type" value="Genomic_DNA"/>
</dbReference>
<sequence>MQTVVSSKSDPKTAVEAASVPLVLPDKTDEVGANTAVGKRSQIRFHQWSAGPESCLRGSCAVARTTWTTKMA</sequence>
<dbReference type="VEuPathDB" id="FungiDB:MAPG_11727"/>
<evidence type="ECO:0000313" key="1">
    <source>
        <dbReference type="EMBL" id="KLU92779.1"/>
    </source>
</evidence>
<dbReference type="Proteomes" id="UP000011715">
    <property type="component" value="Unassembled WGS sequence"/>
</dbReference>
<dbReference type="EMBL" id="ADBL01002907">
    <property type="status" value="NOT_ANNOTATED_CDS"/>
    <property type="molecule type" value="Genomic_DNA"/>
</dbReference>
<accession>A0A0C4EG13</accession>
<name>A0A0C4EG13_MAGP6</name>
<dbReference type="AlphaFoldDB" id="A0A0C4EG13"/>
<reference evidence="1" key="2">
    <citation type="submission" date="2010-05" db="EMBL/GenBank/DDBJ databases">
        <title>The Genome Sequence of Magnaporthe poae strain ATCC 64411.</title>
        <authorList>
            <consortium name="The Broad Institute Genome Sequencing Platform"/>
            <consortium name="Broad Institute Genome Sequencing Center for Infectious Disease"/>
            <person name="Ma L.-J."/>
            <person name="Dead R."/>
            <person name="Young S."/>
            <person name="Zeng Q."/>
            <person name="Koehrsen M."/>
            <person name="Alvarado L."/>
            <person name="Berlin A."/>
            <person name="Chapman S.B."/>
            <person name="Chen Z."/>
            <person name="Freedman E."/>
            <person name="Gellesch M."/>
            <person name="Goldberg J."/>
            <person name="Griggs A."/>
            <person name="Gujja S."/>
            <person name="Heilman E.R."/>
            <person name="Heiman D."/>
            <person name="Hepburn T."/>
            <person name="Howarth C."/>
            <person name="Jen D."/>
            <person name="Larson L."/>
            <person name="Mehta T."/>
            <person name="Neiman D."/>
            <person name="Pearson M."/>
            <person name="Roberts A."/>
            <person name="Saif S."/>
            <person name="Shea T."/>
            <person name="Shenoy N."/>
            <person name="Sisk P."/>
            <person name="Stolte C."/>
            <person name="Sykes S."/>
            <person name="Walk T."/>
            <person name="White J."/>
            <person name="Yandava C."/>
            <person name="Haas B."/>
            <person name="Nusbaum C."/>
            <person name="Birren B."/>
        </authorList>
    </citation>
    <scope>NUCLEOTIDE SEQUENCE</scope>
    <source>
        <strain evidence="1">ATCC 64411</strain>
    </source>
</reference>
<keyword evidence="3" id="KW-1185">Reference proteome</keyword>
<gene>
    <name evidence="1" type="ORF">MAPG_11727</name>
</gene>
<dbReference type="EnsemblFungi" id="MAPG_11727T0">
    <property type="protein sequence ID" value="MAPG_11727T0"/>
    <property type="gene ID" value="MAPG_11727"/>
</dbReference>
<protein>
    <submittedName>
        <fullName evidence="1 2">Uncharacterized protein</fullName>
    </submittedName>
</protein>
<evidence type="ECO:0000313" key="2">
    <source>
        <dbReference type="EnsemblFungi" id="MAPG_11727T0"/>
    </source>
</evidence>